<name>A1T8M0_MYCVP</name>
<dbReference type="STRING" id="350058.Mvan_2713"/>
<reference evidence="2" key="1">
    <citation type="submission" date="2006-12" db="EMBL/GenBank/DDBJ databases">
        <title>Complete sequence of Mycobacterium vanbaalenii PYR-1.</title>
        <authorList>
            <consortium name="US DOE Joint Genome Institute"/>
            <person name="Copeland A."/>
            <person name="Lucas S."/>
            <person name="Lapidus A."/>
            <person name="Barry K."/>
            <person name="Detter J.C."/>
            <person name="Glavina del Rio T."/>
            <person name="Hammon N."/>
            <person name="Israni S."/>
            <person name="Dalin E."/>
            <person name="Tice H."/>
            <person name="Pitluck S."/>
            <person name="Singan V."/>
            <person name="Schmutz J."/>
            <person name="Larimer F."/>
            <person name="Land M."/>
            <person name="Hauser L."/>
            <person name="Kyrpides N."/>
            <person name="Anderson I.J."/>
            <person name="Miller C."/>
            <person name="Richardson P."/>
        </authorList>
    </citation>
    <scope>NUCLEOTIDE SEQUENCE [LARGE SCALE GENOMIC DNA]</scope>
    <source>
        <strain evidence="2">PYR-1</strain>
    </source>
</reference>
<keyword evidence="1" id="KW-0812">Transmembrane</keyword>
<dbReference type="Proteomes" id="UP000009159">
    <property type="component" value="Chromosome"/>
</dbReference>
<dbReference type="eggNOG" id="ENOG50324KI">
    <property type="taxonomic scope" value="Bacteria"/>
</dbReference>
<dbReference type="AlphaFoldDB" id="A1T8M0"/>
<evidence type="ECO:0000313" key="2">
    <source>
        <dbReference type="EMBL" id="ABM13520.1"/>
    </source>
</evidence>
<keyword evidence="3" id="KW-1185">Reference proteome</keyword>
<keyword evidence="1" id="KW-0472">Membrane</keyword>
<accession>A1T8M0</accession>
<evidence type="ECO:0000313" key="3">
    <source>
        <dbReference type="Proteomes" id="UP000009159"/>
    </source>
</evidence>
<dbReference type="EMBL" id="CP000511">
    <property type="protein sequence ID" value="ABM13520.1"/>
    <property type="molecule type" value="Genomic_DNA"/>
</dbReference>
<dbReference type="KEGG" id="mva:Mvan_2713"/>
<dbReference type="HOGENOM" id="CLU_2302840_0_0_11"/>
<sequence length="100" mass="11278">MAVRRRVNPQILLSYHRLDGVTVSTREEAKVVAFQLKMVIFSSALIIVVSGGILGFWAYMELTHRGDQQRLVDCIRRETLADGQKPAMQVVEASIMDCQD</sequence>
<feature type="transmembrane region" description="Helical" evidence="1">
    <location>
        <begin position="38"/>
        <end position="60"/>
    </location>
</feature>
<protein>
    <submittedName>
        <fullName evidence="2">Uncharacterized protein</fullName>
    </submittedName>
</protein>
<proteinExistence type="predicted"/>
<gene>
    <name evidence="2" type="ordered locus">Mvan_2713</name>
</gene>
<evidence type="ECO:0000256" key="1">
    <source>
        <dbReference type="SAM" id="Phobius"/>
    </source>
</evidence>
<organism evidence="2 3">
    <name type="scientific">Mycolicibacterium vanbaalenii (strain DSM 7251 / JCM 13017 / BCRC 16820 / KCTC 9966 / NRRL B-24157 / PYR-1)</name>
    <name type="common">Mycobacterium vanbaalenii</name>
    <dbReference type="NCBI Taxonomy" id="350058"/>
    <lineage>
        <taxon>Bacteria</taxon>
        <taxon>Bacillati</taxon>
        <taxon>Actinomycetota</taxon>
        <taxon>Actinomycetes</taxon>
        <taxon>Mycobacteriales</taxon>
        <taxon>Mycobacteriaceae</taxon>
        <taxon>Mycolicibacterium</taxon>
    </lineage>
</organism>
<keyword evidence="1" id="KW-1133">Transmembrane helix</keyword>